<reference evidence="15 16" key="1">
    <citation type="submission" date="2019-01" db="EMBL/GenBank/DDBJ databases">
        <title>A draft genome assembly of the solar-powered sea slug Elysia chlorotica.</title>
        <authorList>
            <person name="Cai H."/>
            <person name="Li Q."/>
            <person name="Fang X."/>
            <person name="Li J."/>
            <person name="Curtis N.E."/>
            <person name="Altenburger A."/>
            <person name="Shibata T."/>
            <person name="Feng M."/>
            <person name="Maeda T."/>
            <person name="Schwartz J.A."/>
            <person name="Shigenobu S."/>
            <person name="Lundholm N."/>
            <person name="Nishiyama T."/>
            <person name="Yang H."/>
            <person name="Hasebe M."/>
            <person name="Li S."/>
            <person name="Pierce S.K."/>
            <person name="Wang J."/>
        </authorList>
    </citation>
    <scope>NUCLEOTIDE SEQUENCE [LARGE SCALE GENOMIC DNA]</scope>
    <source>
        <strain evidence="15">EC2010</strain>
        <tissue evidence="15">Whole organism of an adult</tissue>
    </source>
</reference>
<evidence type="ECO:0000256" key="5">
    <source>
        <dbReference type="ARBA" id="ARBA00022741"/>
    </source>
</evidence>
<keyword evidence="8" id="KW-0175">Coiled coil</keyword>
<keyword evidence="12" id="KW-0966">Cell projection</keyword>
<evidence type="ECO:0000259" key="14">
    <source>
        <dbReference type="Pfam" id="PF25007"/>
    </source>
</evidence>
<comment type="subcellular location">
    <subcellularLocation>
        <location evidence="1">Cytoplasm</location>
        <location evidence="1">Cytoskeleton</location>
        <location evidence="1">Cilium axoneme</location>
    </subcellularLocation>
</comment>
<evidence type="ECO:0000313" key="15">
    <source>
        <dbReference type="EMBL" id="RUS82389.1"/>
    </source>
</evidence>
<organism evidence="15 16">
    <name type="scientific">Elysia chlorotica</name>
    <name type="common">Eastern emerald elysia</name>
    <name type="synonym">Sea slug</name>
    <dbReference type="NCBI Taxonomy" id="188477"/>
    <lineage>
        <taxon>Eukaryota</taxon>
        <taxon>Metazoa</taxon>
        <taxon>Spiralia</taxon>
        <taxon>Lophotrochozoa</taxon>
        <taxon>Mollusca</taxon>
        <taxon>Gastropoda</taxon>
        <taxon>Heterobranchia</taxon>
        <taxon>Euthyneura</taxon>
        <taxon>Panpulmonata</taxon>
        <taxon>Sacoglossa</taxon>
        <taxon>Placobranchoidea</taxon>
        <taxon>Plakobranchidae</taxon>
        <taxon>Elysia</taxon>
    </lineage>
</organism>
<dbReference type="PANTHER" id="PTHR46532">
    <property type="entry name" value="MALE FERTILITY FACTOR KL5"/>
    <property type="match status" value="1"/>
</dbReference>
<evidence type="ECO:0000259" key="13">
    <source>
        <dbReference type="Pfam" id="PF08393"/>
    </source>
</evidence>
<dbReference type="InterPro" id="IPR056759">
    <property type="entry name" value="DYH2-5-8_CC"/>
</dbReference>
<dbReference type="Proteomes" id="UP000271974">
    <property type="component" value="Unassembled WGS sequence"/>
</dbReference>
<dbReference type="GO" id="GO:0005874">
    <property type="term" value="C:microtubule"/>
    <property type="evidence" value="ECO:0007669"/>
    <property type="project" value="UniProtKB-KW"/>
</dbReference>
<dbReference type="Pfam" id="PF25007">
    <property type="entry name" value="DYH2-5-8_CC"/>
    <property type="match status" value="1"/>
</dbReference>
<dbReference type="EMBL" id="RQTK01000288">
    <property type="protein sequence ID" value="RUS82389.1"/>
    <property type="molecule type" value="Genomic_DNA"/>
</dbReference>
<feature type="domain" description="Dynein heavy chain linker" evidence="13">
    <location>
        <begin position="353"/>
        <end position="765"/>
    </location>
</feature>
<dbReference type="InterPro" id="IPR042228">
    <property type="entry name" value="Dynein_linker_3"/>
</dbReference>
<dbReference type="Gene3D" id="1.20.140.100">
    <property type="entry name" value="Dynein heavy chain, N-terminal domain 2"/>
    <property type="match status" value="1"/>
</dbReference>
<keyword evidence="4" id="KW-0677">Repeat</keyword>
<evidence type="ECO:0000256" key="3">
    <source>
        <dbReference type="ARBA" id="ARBA00022701"/>
    </source>
</evidence>
<dbReference type="InterPro" id="IPR013602">
    <property type="entry name" value="Dynein_heavy_linker"/>
</dbReference>
<protein>
    <submittedName>
        <fullName evidence="15">Uncharacterized protein</fullName>
    </submittedName>
</protein>
<dbReference type="GO" id="GO:0005858">
    <property type="term" value="C:axonemal dynein complex"/>
    <property type="evidence" value="ECO:0007669"/>
    <property type="project" value="TreeGrafter"/>
</dbReference>
<evidence type="ECO:0000313" key="16">
    <source>
        <dbReference type="Proteomes" id="UP000271974"/>
    </source>
</evidence>
<dbReference type="FunFam" id="1.20.140.100:FF:000003">
    <property type="entry name" value="Dynein, axonemal, heavy chain 5"/>
    <property type="match status" value="1"/>
</dbReference>
<dbReference type="OrthoDB" id="6120175at2759"/>
<evidence type="ECO:0000256" key="6">
    <source>
        <dbReference type="ARBA" id="ARBA00022840"/>
    </source>
</evidence>
<dbReference type="STRING" id="188477.A0A433TLA7"/>
<accession>A0A433TLA7</accession>
<evidence type="ECO:0000256" key="4">
    <source>
        <dbReference type="ARBA" id="ARBA00022737"/>
    </source>
</evidence>
<dbReference type="AlphaFoldDB" id="A0A433TLA7"/>
<gene>
    <name evidence="15" type="ORF">EGW08_009841</name>
</gene>
<name>A0A433TLA7_ELYCH</name>
<dbReference type="GO" id="GO:0007018">
    <property type="term" value="P:microtubule-based movement"/>
    <property type="evidence" value="ECO:0007669"/>
    <property type="project" value="InterPro"/>
</dbReference>
<evidence type="ECO:0000256" key="7">
    <source>
        <dbReference type="ARBA" id="ARBA00023017"/>
    </source>
</evidence>
<keyword evidence="6" id="KW-0067">ATP-binding</keyword>
<dbReference type="PANTHER" id="PTHR46532:SF11">
    <property type="entry name" value="DYNEIN AXONEMAL HEAVY CHAIN 12"/>
    <property type="match status" value="1"/>
</dbReference>
<keyword evidence="5" id="KW-0547">Nucleotide-binding</keyword>
<dbReference type="GO" id="GO:0005524">
    <property type="term" value="F:ATP binding"/>
    <property type="evidence" value="ECO:0007669"/>
    <property type="project" value="UniProtKB-KW"/>
</dbReference>
<keyword evidence="3" id="KW-0493">Microtubule</keyword>
<keyword evidence="16" id="KW-1185">Reference proteome</keyword>
<keyword evidence="9" id="KW-0969">Cilium</keyword>
<feature type="domain" description="Dynein axonemal heavy chain 2/5/8 coiled-coil" evidence="14">
    <location>
        <begin position="170"/>
        <end position="281"/>
    </location>
</feature>
<evidence type="ECO:0000256" key="9">
    <source>
        <dbReference type="ARBA" id="ARBA00023069"/>
    </source>
</evidence>
<sequence length="919" mass="106405">MDRIISALNKSVTYIIEIGKRVEVWEMPNQQIFSKLLPSGGLKMDDEASLHLKRTCYKFVCENKDVMKYSTLGMMAQPMADELKKAIKQFSDFSFIWTEDRTTTLEEFLKTNPGVYDFREKYAYLKQVEENVTNITPYIPLGPIALDTEPLKKALQKELNEWKKAYGLELKRLTKLKVDEMTEYMANQSKLLNKPIKDLDDVRLAMEGLTSVKENYIRMDEEMIPIEEAYLLMSNFELNVPKEETDKADSLRYSYEKLLEQCGVVTDTLVEVQPKFKGELTEAVVTLGQDIAWFVKDYDTEGPMEPGIPPAVANERLQNFQMQFDDLFQKHTVYSQGEELFGLPKTDEPDLLRAKKELNLLQKLYGLYSSVMTIINGYNELSWSDVDCEKINAELVELQNRCKRLPKGLKDWSAYNELKKKIDDFNETVPLLELMANKAMQGRHWQRIQNVANYKFEFDVTSDLPMDQVMENVHLKDIMNAPLLPVKDDVEDICISAVKEKDIEAKLKQVVSDWTSRILTFMNFKTRGELLLKPADTMETIGLLEDSLMILSSLMSNRYNAPYKAKIQMWTHMLSVTADILEQWIVVQNLWVYLEAVFVGGDIAKQLPQESKRFAAIDKSWMKVMQRAHETNIVIQCCAGDDTMQQVLPQLQEQLELCQKSLTGYLEKKRLLFPRFFFVSDPSLLEILGQASDCHTIQAHLLGLFDNIKSVEFHEKQYDLILSCVSREGEKIELRKPVRCEGHVEQWLDTLMTQQQSSLHSIIREVYRAITAPEFELYQFLNSFQAQVGLLGIQFLWTKASEDALKVARFDRKYMINANNYFLVLLNMLISKTTENLTWMDRIKYETLITIHVHQRDIFDDLTKRNITTLTSFDWLKQARFYFNEETDIAHVAVSASTWSSSTAPIRWISGGSEESTKA</sequence>
<keyword evidence="2" id="KW-0963">Cytoplasm</keyword>
<evidence type="ECO:0000256" key="8">
    <source>
        <dbReference type="ARBA" id="ARBA00023054"/>
    </source>
</evidence>
<dbReference type="FunFam" id="3.20.180.20:FF:000001">
    <property type="entry name" value="Dynein axonemal heavy chain 5"/>
    <property type="match status" value="1"/>
</dbReference>
<keyword evidence="11" id="KW-0206">Cytoskeleton</keyword>
<dbReference type="Gene3D" id="1.10.287.2620">
    <property type="match status" value="1"/>
</dbReference>
<evidence type="ECO:0000256" key="11">
    <source>
        <dbReference type="ARBA" id="ARBA00023212"/>
    </source>
</evidence>
<evidence type="ECO:0000256" key="1">
    <source>
        <dbReference type="ARBA" id="ARBA00004430"/>
    </source>
</evidence>
<keyword evidence="10" id="KW-0505">Motor protein</keyword>
<dbReference type="Gene3D" id="1.20.58.1120">
    <property type="match status" value="1"/>
</dbReference>
<evidence type="ECO:0000256" key="2">
    <source>
        <dbReference type="ARBA" id="ARBA00022490"/>
    </source>
</evidence>
<dbReference type="InterPro" id="IPR042222">
    <property type="entry name" value="Dynein_2_N"/>
</dbReference>
<evidence type="ECO:0000256" key="10">
    <source>
        <dbReference type="ARBA" id="ARBA00023175"/>
    </source>
</evidence>
<dbReference type="Pfam" id="PF08393">
    <property type="entry name" value="DHC_N2"/>
    <property type="match status" value="1"/>
</dbReference>
<keyword evidence="7" id="KW-0243">Dynein</keyword>
<dbReference type="GO" id="GO:0045505">
    <property type="term" value="F:dynein intermediate chain binding"/>
    <property type="evidence" value="ECO:0007669"/>
    <property type="project" value="InterPro"/>
</dbReference>
<evidence type="ECO:0000256" key="12">
    <source>
        <dbReference type="ARBA" id="ARBA00023273"/>
    </source>
</evidence>
<dbReference type="Gene3D" id="3.20.180.20">
    <property type="entry name" value="Dynein heavy chain, N-terminal domain 2"/>
    <property type="match status" value="1"/>
</dbReference>
<dbReference type="InterPro" id="IPR026983">
    <property type="entry name" value="DHC"/>
</dbReference>
<dbReference type="GO" id="GO:0051959">
    <property type="term" value="F:dynein light intermediate chain binding"/>
    <property type="evidence" value="ECO:0007669"/>
    <property type="project" value="InterPro"/>
</dbReference>
<comment type="caution">
    <text evidence="15">The sequence shown here is derived from an EMBL/GenBank/DDBJ whole genome shotgun (WGS) entry which is preliminary data.</text>
</comment>
<proteinExistence type="predicted"/>